<evidence type="ECO:0000256" key="2">
    <source>
        <dbReference type="ARBA" id="ARBA00004613"/>
    </source>
</evidence>
<evidence type="ECO:0000256" key="5">
    <source>
        <dbReference type="ARBA" id="ARBA00022729"/>
    </source>
</evidence>
<evidence type="ECO:0000313" key="20">
    <source>
        <dbReference type="Proteomes" id="UP000249829"/>
    </source>
</evidence>
<keyword evidence="9" id="KW-0503">Monooxygenase</keyword>
<keyword evidence="7" id="KW-0560">Oxidoreductase</keyword>
<dbReference type="GO" id="GO:0004497">
    <property type="term" value="F:monooxygenase activity"/>
    <property type="evidence" value="ECO:0007669"/>
    <property type="project" value="UniProtKB-KW"/>
</dbReference>
<keyword evidence="4" id="KW-0479">Metal-binding</keyword>
<dbReference type="GO" id="GO:0046872">
    <property type="term" value="F:metal ion binding"/>
    <property type="evidence" value="ECO:0007669"/>
    <property type="project" value="UniProtKB-KW"/>
</dbReference>
<evidence type="ECO:0000256" key="8">
    <source>
        <dbReference type="ARBA" id="ARBA00023008"/>
    </source>
</evidence>
<evidence type="ECO:0000256" key="9">
    <source>
        <dbReference type="ARBA" id="ARBA00023033"/>
    </source>
</evidence>
<gene>
    <name evidence="19" type="ORF">BO99DRAFT_406166</name>
</gene>
<dbReference type="CDD" id="cd21175">
    <property type="entry name" value="LPMO_AA9"/>
    <property type="match status" value="1"/>
</dbReference>
<comment type="subcellular location">
    <subcellularLocation>
        <location evidence="2 15">Secreted</location>
    </subcellularLocation>
</comment>
<evidence type="ECO:0000313" key="19">
    <source>
        <dbReference type="EMBL" id="PYI15122.1"/>
    </source>
</evidence>
<evidence type="ECO:0000256" key="14">
    <source>
        <dbReference type="ARBA" id="ARBA00045077"/>
    </source>
</evidence>
<evidence type="ECO:0000256" key="7">
    <source>
        <dbReference type="ARBA" id="ARBA00023002"/>
    </source>
</evidence>
<evidence type="ECO:0000256" key="1">
    <source>
        <dbReference type="ARBA" id="ARBA00001973"/>
    </source>
</evidence>
<dbReference type="Pfam" id="PF00734">
    <property type="entry name" value="CBM_1"/>
    <property type="match status" value="1"/>
</dbReference>
<keyword evidence="3 15" id="KW-0964">Secreted</keyword>
<dbReference type="SUPFAM" id="SSF57180">
    <property type="entry name" value="Cellulose-binding domain"/>
    <property type="match status" value="1"/>
</dbReference>
<feature type="signal peptide" evidence="17">
    <location>
        <begin position="1"/>
        <end position="21"/>
    </location>
</feature>
<comment type="domain">
    <text evidence="15">Has a modular structure: an endo-beta-1,4-glucanase catalytic module at the N-terminus, a linker rich in serines and threonines, and a C-terminal carbohydrate-binding module (CBM).</text>
</comment>
<dbReference type="Gene3D" id="2.70.50.70">
    <property type="match status" value="1"/>
</dbReference>
<dbReference type="GO" id="GO:0005576">
    <property type="term" value="C:extracellular region"/>
    <property type="evidence" value="ECO:0007669"/>
    <property type="project" value="UniProtKB-SubCell"/>
</dbReference>
<dbReference type="EC" id="1.14.99.56" evidence="15"/>
<evidence type="ECO:0000256" key="16">
    <source>
        <dbReference type="SAM" id="MobiDB-lite"/>
    </source>
</evidence>
<comment type="function">
    <text evidence="15">Lytic polysaccharide monooxygenase (LMPO) that depolymerizes crystalline and amorphous polysaccharides via the oxidation of scissile alpha- or beta-(1-4)-glycosidic bonds, yielding C1 and/or C4 oxidation products. Catalysis by LPMOs requires the reduction of the active-site copper from Cu(II) to Cu(I) by a reducing agent and H(2)O(2) or O(2) as a cosubstrate.</text>
</comment>
<dbReference type="InterPro" id="IPR000254">
    <property type="entry name" value="CBD"/>
</dbReference>
<dbReference type="InterPro" id="IPR049892">
    <property type="entry name" value="AA9"/>
</dbReference>
<dbReference type="GO" id="GO:0030245">
    <property type="term" value="P:cellulose catabolic process"/>
    <property type="evidence" value="ECO:0007669"/>
    <property type="project" value="UniProtKB-UniRule"/>
</dbReference>
<keyword evidence="6 15" id="KW-0136">Cellulose degradation</keyword>
<evidence type="ECO:0000256" key="13">
    <source>
        <dbReference type="ARBA" id="ARBA00044502"/>
    </source>
</evidence>
<evidence type="ECO:0000256" key="3">
    <source>
        <dbReference type="ARBA" id="ARBA00022525"/>
    </source>
</evidence>
<dbReference type="PANTHER" id="PTHR33353">
    <property type="entry name" value="PUTATIVE (AFU_ORTHOLOGUE AFUA_1G12560)-RELATED"/>
    <property type="match status" value="1"/>
</dbReference>
<keyword evidence="12 15" id="KW-0624">Polysaccharide degradation</keyword>
<dbReference type="InterPro" id="IPR035971">
    <property type="entry name" value="CBD_sf"/>
</dbReference>
<keyword evidence="19" id="KW-0378">Hydrolase</keyword>
<protein>
    <recommendedName>
        <fullName evidence="15">AA9 family lytic polysaccharide monooxygenase</fullName>
        <ecNumber evidence="15">1.14.99.56</ecNumber>
    </recommendedName>
    <alternativeName>
        <fullName evidence="15">Endo-beta-1,4-glucanase</fullName>
    </alternativeName>
    <alternativeName>
        <fullName evidence="15">Glycosyl hydrolase 61 family protein</fullName>
    </alternativeName>
</protein>
<comment type="cofactor">
    <cofactor evidence="1">
        <name>Cu(2+)</name>
        <dbReference type="ChEBI" id="CHEBI:29036"/>
    </cofactor>
</comment>
<accession>A0A2V5H083</accession>
<evidence type="ECO:0000259" key="18">
    <source>
        <dbReference type="PROSITE" id="PS51164"/>
    </source>
</evidence>
<keyword evidence="20" id="KW-1185">Reference proteome</keyword>
<dbReference type="Proteomes" id="UP000249829">
    <property type="component" value="Unassembled WGS sequence"/>
</dbReference>
<sequence length="407" mass="41657">MRQAQSLSLLTALLSATRVAGHGHVTNVVVNGVYYEGFDINSFPYESDPPKVAAWTTPNTGNGFISPSDYGSDDIICHQNATNAQAHIVVAAGDKVNLQWTAWPDSHHGPVLDYLARCDGECETVDKTTLEFFKIDGVGLISDTEVPGTWGDDQLIANNNSWLVEIPPTIAPGNYVLRHEIIALHSAGTEDGAQNYPQCFNLQVTGSGTDEPAGTLGTKLYTEDEAGIVVNIYASLSSYAVPGPTQYSGAVSVSQSTSAITSTGTAVVGSGSAVATSAAAAATTSAAASSAAAATTAAAVTSANANTQIAQPSSSSSYSQIAVQVPSSWTTLVTVTPPAAAATTPAAVPEPQTPSASSGATTTSSSSGAAQSLYGQCGGINWTGATSCVEGATCYHYNPYYYQCISA</sequence>
<dbReference type="PROSITE" id="PS00562">
    <property type="entry name" value="CBM1_1"/>
    <property type="match status" value="1"/>
</dbReference>
<dbReference type="Pfam" id="PF03443">
    <property type="entry name" value="AA9"/>
    <property type="match status" value="1"/>
</dbReference>
<keyword evidence="5 17" id="KW-0732">Signal</keyword>
<dbReference type="GO" id="GO:0030248">
    <property type="term" value="F:cellulose binding"/>
    <property type="evidence" value="ECO:0007669"/>
    <property type="project" value="UniProtKB-UniRule"/>
</dbReference>
<organism evidence="19 20">
    <name type="scientific">Aspergillus violaceofuscus (strain CBS 115571)</name>
    <dbReference type="NCBI Taxonomy" id="1450538"/>
    <lineage>
        <taxon>Eukaryota</taxon>
        <taxon>Fungi</taxon>
        <taxon>Dikarya</taxon>
        <taxon>Ascomycota</taxon>
        <taxon>Pezizomycotina</taxon>
        <taxon>Eurotiomycetes</taxon>
        <taxon>Eurotiomycetidae</taxon>
        <taxon>Eurotiales</taxon>
        <taxon>Aspergillaceae</taxon>
        <taxon>Aspergillus</taxon>
    </lineage>
</organism>
<evidence type="ECO:0000256" key="6">
    <source>
        <dbReference type="ARBA" id="ARBA00023001"/>
    </source>
</evidence>
<evidence type="ECO:0000256" key="11">
    <source>
        <dbReference type="ARBA" id="ARBA00023277"/>
    </source>
</evidence>
<dbReference type="AlphaFoldDB" id="A0A2V5H083"/>
<dbReference type="PROSITE" id="PS51164">
    <property type="entry name" value="CBM1_2"/>
    <property type="match status" value="1"/>
</dbReference>
<evidence type="ECO:0000256" key="4">
    <source>
        <dbReference type="ARBA" id="ARBA00022723"/>
    </source>
</evidence>
<evidence type="ECO:0000256" key="10">
    <source>
        <dbReference type="ARBA" id="ARBA00023157"/>
    </source>
</evidence>
<proteinExistence type="inferred from homology"/>
<dbReference type="EMBL" id="KZ825195">
    <property type="protein sequence ID" value="PYI15122.1"/>
    <property type="molecule type" value="Genomic_DNA"/>
</dbReference>
<reference evidence="19 20" key="1">
    <citation type="submission" date="2018-02" db="EMBL/GenBank/DDBJ databases">
        <title>The genomes of Aspergillus section Nigri reveals drivers in fungal speciation.</title>
        <authorList>
            <consortium name="DOE Joint Genome Institute"/>
            <person name="Vesth T.C."/>
            <person name="Nybo J."/>
            <person name="Theobald S."/>
            <person name="Brandl J."/>
            <person name="Frisvad J.C."/>
            <person name="Nielsen K.F."/>
            <person name="Lyhne E.K."/>
            <person name="Kogle M.E."/>
            <person name="Kuo A."/>
            <person name="Riley R."/>
            <person name="Clum A."/>
            <person name="Nolan M."/>
            <person name="Lipzen A."/>
            <person name="Salamov A."/>
            <person name="Henrissat B."/>
            <person name="Wiebenga A."/>
            <person name="De vries R.P."/>
            <person name="Grigoriev I.V."/>
            <person name="Mortensen U.H."/>
            <person name="Andersen M.R."/>
            <person name="Baker S.E."/>
        </authorList>
    </citation>
    <scope>NUCLEOTIDE SEQUENCE [LARGE SCALE GENOMIC DNA]</scope>
    <source>
        <strain evidence="19 20">CBS 115571</strain>
    </source>
</reference>
<evidence type="ECO:0000256" key="15">
    <source>
        <dbReference type="RuleBase" id="RU368122"/>
    </source>
</evidence>
<comment type="catalytic activity">
    <reaction evidence="14 15">
        <text>[(1-&gt;4)-beta-D-glucosyl]n+m + reduced acceptor + O2 = 4-dehydro-beta-D-glucosyl-[(1-&gt;4)-beta-D-glucosyl]n-1 + [(1-&gt;4)-beta-D-glucosyl]m + acceptor + H2O.</text>
        <dbReference type="EC" id="1.14.99.56"/>
    </reaction>
</comment>
<dbReference type="InterPro" id="IPR005103">
    <property type="entry name" value="AA9_LPMO"/>
</dbReference>
<dbReference type="GO" id="GO:0008810">
    <property type="term" value="F:cellulase activity"/>
    <property type="evidence" value="ECO:0007669"/>
    <property type="project" value="UniProtKB-UniRule"/>
</dbReference>
<feature type="region of interest" description="Disordered" evidence="16">
    <location>
        <begin position="343"/>
        <end position="364"/>
    </location>
</feature>
<feature type="chain" id="PRO_5016043244" description="AA9 family lytic polysaccharide monooxygenase" evidence="17">
    <location>
        <begin position="22"/>
        <end position="407"/>
    </location>
</feature>
<evidence type="ECO:0000256" key="17">
    <source>
        <dbReference type="SAM" id="SignalP"/>
    </source>
</evidence>
<evidence type="ECO:0000256" key="12">
    <source>
        <dbReference type="ARBA" id="ARBA00023326"/>
    </source>
</evidence>
<keyword evidence="8" id="KW-0186">Copper</keyword>
<dbReference type="OMA" id="HGHVTNV"/>
<keyword evidence="10 15" id="KW-1015">Disulfide bond</keyword>
<name>A0A2V5H083_ASPV1</name>
<comment type="similarity">
    <text evidence="13">Belongs to the polysaccharide monooxygenase AA9 family.</text>
</comment>
<keyword evidence="11 15" id="KW-0119">Carbohydrate metabolism</keyword>
<dbReference type="PANTHER" id="PTHR33353:SF36">
    <property type="entry name" value="ENDO-BETA-1,4-GLUCANASE D"/>
    <property type="match status" value="1"/>
</dbReference>
<dbReference type="SMART" id="SM00236">
    <property type="entry name" value="fCBD"/>
    <property type="match status" value="1"/>
</dbReference>
<feature type="domain" description="CBM1" evidence="18">
    <location>
        <begin position="369"/>
        <end position="405"/>
    </location>
</feature>
<dbReference type="STRING" id="1450538.A0A2V5H083"/>